<geneLocation type="plasmid" evidence="1 2">
    <name>pPO70-1</name>
</geneLocation>
<reference evidence="1" key="1">
    <citation type="submission" date="2016-06" db="EMBL/GenBank/DDBJ databases">
        <title>Pandoraea oxalativorans DSM 23570 Genome Sequencing.</title>
        <authorList>
            <person name="Ee R."/>
            <person name="Lim Y.-L."/>
            <person name="Yong D."/>
            <person name="Yin W.-F."/>
            <person name="Chan K.-G."/>
        </authorList>
    </citation>
    <scope>NUCLEOTIDE SEQUENCE</scope>
    <source>
        <strain evidence="1">DSM 23570</strain>
        <plasmid evidence="1">pPO70-1</plasmid>
    </source>
</reference>
<dbReference type="Gene3D" id="1.25.40.10">
    <property type="entry name" value="Tetratricopeptide repeat domain"/>
    <property type="match status" value="1"/>
</dbReference>
<organism evidence="1 2">
    <name type="scientific">Pandoraea oxalativorans</name>
    <dbReference type="NCBI Taxonomy" id="573737"/>
    <lineage>
        <taxon>Bacteria</taxon>
        <taxon>Pseudomonadati</taxon>
        <taxon>Pseudomonadota</taxon>
        <taxon>Betaproteobacteria</taxon>
        <taxon>Burkholderiales</taxon>
        <taxon>Burkholderiaceae</taxon>
        <taxon>Pandoraea</taxon>
    </lineage>
</organism>
<keyword evidence="1" id="KW-0614">Plasmid</keyword>
<dbReference type="EMBL" id="CP011518">
    <property type="protein sequence ID" value="AKK24785.1"/>
    <property type="molecule type" value="Genomic_DNA"/>
</dbReference>
<proteinExistence type="predicted"/>
<evidence type="ECO:0000313" key="2">
    <source>
        <dbReference type="Proteomes" id="UP000035050"/>
    </source>
</evidence>
<dbReference type="AlphaFoldDB" id="A0A0G3IHZ5"/>
<dbReference type="PATRIC" id="fig|573737.6.peg.5694"/>
<sequence length="628" mass="68757">MGFPMISARNVLMARLPPITLRGYARTPLLSSRRRGVLAAALTARSFDSEQAMHDARVRITRMGPLSSFIDCVFHKGEKARSLHALVTLYFYKCAEEIGANPALIRADRDAARKTLATCLSPTAQDALRQSFDVGVGENDFEKYITLEDRHGMVGDMFMNEWRDQRFVAQMEQDQVLRDLAGATLTQIYRWTEATDTAADEAFRLGEAAYRRANLPGNAQAACVDAAADARAAAEAYAKENLHERAAGAWRRVVHAHMRAQQIVEAADASRSAAKALRRVALAHLKAGRRQAAKEAFKRIRQDFERAVQAYTTAGVAAQAQLAAREAEAAAYLEKLAGYPAALAFERAAREYRQLGMAGDAAQADEMAAACYVLLGEYERAAKAYARAGKGEKAAKNWARAAHGYAMQEGMHEQAENAFEMAALGFEAIRQHEQAVLAWVHAGRADEAIKVYVRAGMGELAAYERAARACLQIGEHVQAGKIWAELADLYLGRALFAEAATGYEHVAGAYLAEHKPTRAADALLIAAALFIKAAEHAVDARRAAQWRERAAQDFESAAELYTTAGESATDVHEAAQWHERAAQAFRQAGLLMRAVHAYMRAGLTEQAAYARIGDAHMQERRYAPAVDA</sequence>
<protein>
    <submittedName>
        <fullName evidence="1">Uncharacterized protein</fullName>
    </submittedName>
</protein>
<dbReference type="Proteomes" id="UP000035050">
    <property type="component" value="Plasmid pPO70-1"/>
</dbReference>
<dbReference type="InterPro" id="IPR011990">
    <property type="entry name" value="TPR-like_helical_dom_sf"/>
</dbReference>
<gene>
    <name evidence="1" type="ORF">MB84_28745</name>
</gene>
<accession>A0A0G3IHZ5</accession>
<dbReference type="KEGG" id="pox:MB84_28745"/>
<evidence type="ECO:0000313" key="1">
    <source>
        <dbReference type="EMBL" id="AKK24785.1"/>
    </source>
</evidence>
<keyword evidence="2" id="KW-1185">Reference proteome</keyword>
<name>A0A0G3IHZ5_9BURK</name>